<keyword evidence="3" id="KW-0413">Isomerase</keyword>
<dbReference type="EMBL" id="DTFV01000047">
    <property type="protein sequence ID" value="HGI30325.1"/>
    <property type="molecule type" value="Genomic_DNA"/>
</dbReference>
<dbReference type="Gene3D" id="3.40.50.280">
    <property type="entry name" value="Cobalamin-binding domain"/>
    <property type="match status" value="1"/>
</dbReference>
<evidence type="ECO:0000256" key="1">
    <source>
        <dbReference type="ARBA" id="ARBA00001922"/>
    </source>
</evidence>
<dbReference type="GO" id="GO:0016853">
    <property type="term" value="F:isomerase activity"/>
    <property type="evidence" value="ECO:0007669"/>
    <property type="project" value="UniProtKB-KW"/>
</dbReference>
<evidence type="ECO:0000256" key="2">
    <source>
        <dbReference type="ARBA" id="ARBA00022628"/>
    </source>
</evidence>
<accession>A0A7V3YFX7</accession>
<protein>
    <submittedName>
        <fullName evidence="6">Methionine synthase</fullName>
    </submittedName>
</protein>
<keyword evidence="4" id="KW-0170">Cobalt</keyword>
<sequence length="543" mass="60552">MESKKVLGASLGTCVHVAGVYGFLTLAERFGYQTIFLGPARSPQEVVEAVLQERPSMVIVGYRLTECVAERLFTELQSLATRHGLSQIPWILSCTPQIEPVARKSGLFTYIFTGREPFSEIVASLTGSREERRKDTYPETLPERVAARYPFPLLRHHFGLPTVEETVEGVRRISEAKVVDVISLGPDQNAQEFFFEPHRMDETHKGAGGVPLRRREDLVAIFEASRRGNFPLLRCYSGTNHLKEWAHLLHETIRIAWGAVPIFWYSELDGRSKRPLPEAIGENLEAMKTYIDLGVPVEVNDAHQWSLRGAPDSVAVASFFLGAYIAKKLGARYYVAQYMLNTPPGVAPRADLAKMLAKKDLVQTLEDTTFTVFTQIRGGLAHFSPHPEIAKGQLAASTFLGLFLRPHIVHVVNFSEGDHLARPEEVIESAHIVQGVLKDALFDLPDVTKDPYVAEHRARIKHEALLLLKALKSLGQGEDPFLDPGVLAGAVTRGLFDAPHLLGNPWAKGKVQTRIVEGMLYPVDEKGRVLSEEERLRRLGFSF</sequence>
<evidence type="ECO:0000256" key="4">
    <source>
        <dbReference type="ARBA" id="ARBA00023285"/>
    </source>
</evidence>
<keyword evidence="2" id="KW-0846">Cobalamin</keyword>
<gene>
    <name evidence="6" type="ORF">ENV30_03305</name>
</gene>
<dbReference type="GO" id="GO:0046872">
    <property type="term" value="F:metal ion binding"/>
    <property type="evidence" value="ECO:0007669"/>
    <property type="project" value="InterPro"/>
</dbReference>
<dbReference type="GO" id="GO:0031419">
    <property type="term" value="F:cobalamin binding"/>
    <property type="evidence" value="ECO:0007669"/>
    <property type="project" value="UniProtKB-KW"/>
</dbReference>
<dbReference type="SUPFAM" id="SSF52242">
    <property type="entry name" value="Cobalamin (vitamin B12)-binding domain"/>
    <property type="match status" value="1"/>
</dbReference>
<comment type="caution">
    <text evidence="6">The sequence shown here is derived from an EMBL/GenBank/DDBJ whole genome shotgun (WGS) entry which is preliminary data.</text>
</comment>
<evidence type="ECO:0000259" key="5">
    <source>
        <dbReference type="PROSITE" id="PS51332"/>
    </source>
</evidence>
<proteinExistence type="predicted"/>
<organism evidence="6">
    <name type="scientific">Candidatus Caldatribacterium californiense</name>
    <dbReference type="NCBI Taxonomy" id="1454726"/>
    <lineage>
        <taxon>Bacteria</taxon>
        <taxon>Pseudomonadati</taxon>
        <taxon>Atribacterota</taxon>
        <taxon>Atribacteria</taxon>
        <taxon>Atribacterales</taxon>
        <taxon>Candidatus Caldatribacteriaceae</taxon>
        <taxon>Candidatus Caldatribacterium</taxon>
    </lineage>
</organism>
<dbReference type="InterPro" id="IPR036724">
    <property type="entry name" value="Cobalamin-bd_sf"/>
</dbReference>
<feature type="domain" description="B12-binding" evidence="5">
    <location>
        <begin position="3"/>
        <end position="132"/>
    </location>
</feature>
<dbReference type="InterPro" id="IPR016176">
    <property type="entry name" value="Cbl-dep_enz_cat"/>
</dbReference>
<comment type="cofactor">
    <cofactor evidence="1">
        <name>adenosylcob(III)alamin</name>
        <dbReference type="ChEBI" id="CHEBI:18408"/>
    </cofactor>
</comment>
<evidence type="ECO:0000256" key="3">
    <source>
        <dbReference type="ARBA" id="ARBA00023235"/>
    </source>
</evidence>
<dbReference type="Gene3D" id="3.20.20.240">
    <property type="entry name" value="Methylmalonyl-CoA mutase"/>
    <property type="match status" value="1"/>
</dbReference>
<reference evidence="6" key="1">
    <citation type="journal article" date="2020" name="mSystems">
        <title>Genome- and Community-Level Interaction Insights into Carbon Utilization and Element Cycling Functions of Hydrothermarchaeota in Hydrothermal Sediment.</title>
        <authorList>
            <person name="Zhou Z."/>
            <person name="Liu Y."/>
            <person name="Xu W."/>
            <person name="Pan J."/>
            <person name="Luo Z.H."/>
            <person name="Li M."/>
        </authorList>
    </citation>
    <scope>NUCLEOTIDE SEQUENCE [LARGE SCALE GENOMIC DNA]</scope>
    <source>
        <strain evidence="6">SpSt-747</strain>
    </source>
</reference>
<dbReference type="SUPFAM" id="SSF51703">
    <property type="entry name" value="Cobalamin (vitamin B12)-dependent enzymes"/>
    <property type="match status" value="1"/>
</dbReference>
<dbReference type="InterPro" id="IPR006158">
    <property type="entry name" value="Cobalamin-bd"/>
</dbReference>
<evidence type="ECO:0000313" key="6">
    <source>
        <dbReference type="EMBL" id="HGI30325.1"/>
    </source>
</evidence>
<dbReference type="AlphaFoldDB" id="A0A7V3YFX7"/>
<dbReference type="PROSITE" id="PS51332">
    <property type="entry name" value="B12_BINDING"/>
    <property type="match status" value="1"/>
</dbReference>
<name>A0A7V3YFX7_9BACT</name>